<dbReference type="Proteomes" id="UP000237883">
    <property type="component" value="Chromosome"/>
</dbReference>
<accession>A0A2S0L5H7</accession>
<keyword evidence="2" id="KW-1185">Reference proteome</keyword>
<evidence type="ECO:0000313" key="2">
    <source>
        <dbReference type="Proteomes" id="UP000237883"/>
    </source>
</evidence>
<organism evidence="1 2">
    <name type="scientific">Mogibacterium diversum</name>
    <dbReference type="NCBI Taxonomy" id="114527"/>
    <lineage>
        <taxon>Bacteria</taxon>
        <taxon>Bacillati</taxon>
        <taxon>Bacillota</taxon>
        <taxon>Clostridia</taxon>
        <taxon>Peptostreptococcales</taxon>
        <taxon>Anaerovoracaceae</taxon>
        <taxon>Mogibacterium</taxon>
    </lineage>
</organism>
<protein>
    <submittedName>
        <fullName evidence="1">Uncharacterized protein</fullName>
    </submittedName>
</protein>
<proteinExistence type="predicted"/>
<gene>
    <name evidence="1" type="ORF">C5Q96_06625</name>
</gene>
<dbReference type="GeneID" id="78391935"/>
<dbReference type="EMBL" id="CP027228">
    <property type="protein sequence ID" value="AVM48537.1"/>
    <property type="molecule type" value="Genomic_DNA"/>
</dbReference>
<dbReference type="AlphaFoldDB" id="A0A2S0L5H7"/>
<evidence type="ECO:0000313" key="1">
    <source>
        <dbReference type="EMBL" id="AVM48537.1"/>
    </source>
</evidence>
<dbReference type="KEGG" id="mdv:C5Q96_06625"/>
<reference evidence="2" key="1">
    <citation type="submission" date="2018-02" db="EMBL/GenBank/DDBJ databases">
        <authorList>
            <person name="Holder M.E."/>
            <person name="Ajami N.J."/>
            <person name="Petrosino J.F."/>
        </authorList>
    </citation>
    <scope>NUCLEOTIDE SEQUENCE [LARGE SCALE GENOMIC DNA]</scope>
    <source>
        <strain evidence="2">CCUG 47132</strain>
    </source>
</reference>
<dbReference type="RefSeq" id="WP_106057592.1">
    <property type="nucleotide sequence ID" value="NZ_CP027228.1"/>
</dbReference>
<name>A0A2S0L5H7_9FIRM</name>
<sequence length="139" mass="15098">MISLNNTLTAIMDKFKSIDAADTGIRTKVITKNLNVKKGINPLGSIGIEVDKIVSISGAVRYANYTLPLSYPMLNYGSGGYIEWGLATIVRSGNLELVSGAEWNNCKVKVVISYMGGVKLFKFKAFKRFAKLIKMGGVA</sequence>
<dbReference type="OrthoDB" id="9917277at2"/>